<dbReference type="EMBL" id="PNGC01000002">
    <property type="protein sequence ID" value="PMB89256.1"/>
    <property type="molecule type" value="Genomic_DNA"/>
</dbReference>
<evidence type="ECO:0000313" key="1">
    <source>
        <dbReference type="EMBL" id="PMB89256.1"/>
    </source>
</evidence>
<comment type="caution">
    <text evidence="1">The sequence shown here is derived from an EMBL/GenBank/DDBJ whole genome shotgun (WGS) entry which is preliminary data.</text>
</comment>
<name>A0ABX4URW1_9ACTO</name>
<organism evidence="1 2">
    <name type="scientific">Varibaculum cambriense</name>
    <dbReference type="NCBI Taxonomy" id="184870"/>
    <lineage>
        <taxon>Bacteria</taxon>
        <taxon>Bacillati</taxon>
        <taxon>Actinomycetota</taxon>
        <taxon>Actinomycetes</taxon>
        <taxon>Actinomycetales</taxon>
        <taxon>Actinomycetaceae</taxon>
        <taxon>Varibaculum</taxon>
    </lineage>
</organism>
<dbReference type="Proteomes" id="UP000243201">
    <property type="component" value="Unassembled WGS sequence"/>
</dbReference>
<gene>
    <name evidence="1" type="ORF">CJ240_05680</name>
</gene>
<reference evidence="1 2" key="1">
    <citation type="submission" date="2017-09" db="EMBL/GenBank/DDBJ databases">
        <title>Bacterial strain isolated from the female urinary microbiota.</title>
        <authorList>
            <person name="Thomas-White K."/>
            <person name="Kumar N."/>
            <person name="Forster S."/>
            <person name="Putonti C."/>
            <person name="Lawley T."/>
            <person name="Wolfe A.J."/>
        </authorList>
    </citation>
    <scope>NUCLEOTIDE SEQUENCE [LARGE SCALE GENOMIC DNA]</scope>
    <source>
        <strain evidence="1 2">UMB0744</strain>
    </source>
</reference>
<keyword evidence="2" id="KW-1185">Reference proteome</keyword>
<evidence type="ECO:0000313" key="2">
    <source>
        <dbReference type="Proteomes" id="UP000243201"/>
    </source>
</evidence>
<proteinExistence type="predicted"/>
<dbReference type="RefSeq" id="WP_102184301.1">
    <property type="nucleotide sequence ID" value="NZ_PNGC01000002.1"/>
</dbReference>
<accession>A0ABX4URW1</accession>
<sequence>MTSREKDKEITATARQLAKNVYEHAQITLRLSAASRAIEDYFDNPGLKTIDGLKDLVGKAGAAASLTADTSDRIRHLSYQLRTLLDQEEEAGNAQE</sequence>
<protein>
    <submittedName>
        <fullName evidence="1">Uncharacterized protein</fullName>
    </submittedName>
</protein>